<dbReference type="Pfam" id="PF18735">
    <property type="entry name" value="HEPN_RiboL-PSP"/>
    <property type="match status" value="1"/>
</dbReference>
<evidence type="ECO:0000259" key="1">
    <source>
        <dbReference type="Pfam" id="PF18735"/>
    </source>
</evidence>
<protein>
    <recommendedName>
        <fullName evidence="1">RiboL-PSP-HEPN domain-containing protein</fullName>
    </recommendedName>
</protein>
<dbReference type="RefSeq" id="WP_046047775.1">
    <property type="nucleotide sequence ID" value="NZ_LACD01000022.1"/>
</dbReference>
<evidence type="ECO:0000313" key="3">
    <source>
        <dbReference type="Proteomes" id="UP000033500"/>
    </source>
</evidence>
<name>A0A0F4TC84_PSEFL</name>
<proteinExistence type="predicted"/>
<reference evidence="2 3" key="1">
    <citation type="submission" date="2015-03" db="EMBL/GenBank/DDBJ databases">
        <title>Comparative genomics of Pseudomonas insights into diversity of traits involved in vanlence and defense.</title>
        <authorList>
            <person name="Qin Y."/>
        </authorList>
    </citation>
    <scope>NUCLEOTIDE SEQUENCE [LARGE SCALE GENOMIC DNA]</scope>
    <source>
        <strain evidence="2 3">C3</strain>
    </source>
</reference>
<gene>
    <name evidence="2" type="ORF">VC34_18295</name>
</gene>
<dbReference type="PATRIC" id="fig|294.131.peg.2526"/>
<evidence type="ECO:0000313" key="2">
    <source>
        <dbReference type="EMBL" id="KJZ41724.1"/>
    </source>
</evidence>
<sequence>MSKIRTLSILQDSLDNGLAWRVKEIANLKISVRGSPSLSARTVVRAGVPLLYAHWEGFVKQASQDYLSYVTSQRLTYGELASCFVVFGTKKHLSNITTSRQASINIEVVNFFRKCNTDRADLVLSNAIDTQSNLNSEVFQNIALSLGVPVNPYSSYFNLIDESLLARRNKIAHGEYLDLNEEDFRNLSNEVIKLLRNYKTDIENLASLGAYKINAAPLQIGDQ</sequence>
<dbReference type="Proteomes" id="UP000033500">
    <property type="component" value="Unassembled WGS sequence"/>
</dbReference>
<dbReference type="EMBL" id="LACD01000022">
    <property type="protein sequence ID" value="KJZ41724.1"/>
    <property type="molecule type" value="Genomic_DNA"/>
</dbReference>
<feature type="domain" description="RiboL-PSP-HEPN" evidence="1">
    <location>
        <begin position="18"/>
        <end position="204"/>
    </location>
</feature>
<accession>A0A0F4TC84</accession>
<organism evidence="2 3">
    <name type="scientific">Pseudomonas fluorescens</name>
    <dbReference type="NCBI Taxonomy" id="294"/>
    <lineage>
        <taxon>Bacteria</taxon>
        <taxon>Pseudomonadati</taxon>
        <taxon>Pseudomonadota</taxon>
        <taxon>Gammaproteobacteria</taxon>
        <taxon>Pseudomonadales</taxon>
        <taxon>Pseudomonadaceae</taxon>
        <taxon>Pseudomonas</taxon>
    </lineage>
</organism>
<dbReference type="AlphaFoldDB" id="A0A0F4TC84"/>
<comment type="caution">
    <text evidence="2">The sequence shown here is derived from an EMBL/GenBank/DDBJ whole genome shotgun (WGS) entry which is preliminary data.</text>
</comment>
<dbReference type="InterPro" id="IPR041519">
    <property type="entry name" value="HEPN_RiboL-PSP"/>
</dbReference>